<reference evidence="1 2" key="2">
    <citation type="journal article" date="2022" name="Mol. Biol. Evol.">
        <title>Comparative Genomics Reveals Insights into the Divergent Evolution of Astigmatic Mites and Household Pest Adaptations.</title>
        <authorList>
            <person name="Xiong Q."/>
            <person name="Wan A.T."/>
            <person name="Liu X."/>
            <person name="Fung C.S."/>
            <person name="Xiao X."/>
            <person name="Malainual N."/>
            <person name="Hou J."/>
            <person name="Wang L."/>
            <person name="Wang M."/>
            <person name="Yang K.Y."/>
            <person name="Cui Y."/>
            <person name="Leung E.L."/>
            <person name="Nong W."/>
            <person name="Shin S.K."/>
            <person name="Au S.W."/>
            <person name="Jeong K.Y."/>
            <person name="Chew F.T."/>
            <person name="Hui J.H."/>
            <person name="Leung T.F."/>
            <person name="Tungtrongchitr A."/>
            <person name="Zhong N."/>
            <person name="Liu Z."/>
            <person name="Tsui S.K."/>
        </authorList>
    </citation>
    <scope>NUCLEOTIDE SEQUENCE [LARGE SCALE GENOMIC DNA]</scope>
    <source>
        <strain evidence="1">Derp</strain>
    </source>
</reference>
<reference evidence="1 2" key="1">
    <citation type="journal article" date="2018" name="J. Allergy Clin. Immunol.">
        <title>High-quality assembly of Dermatophagoides pteronyssinus genome and transcriptome reveals a wide range of novel allergens.</title>
        <authorList>
            <person name="Liu X.Y."/>
            <person name="Yang K.Y."/>
            <person name="Wang M.Q."/>
            <person name="Kwok J.S."/>
            <person name="Zeng X."/>
            <person name="Yang Z."/>
            <person name="Xiao X.J."/>
            <person name="Lau C.P."/>
            <person name="Li Y."/>
            <person name="Huang Z.M."/>
            <person name="Ba J.G."/>
            <person name="Yim A.K."/>
            <person name="Ouyang C.Y."/>
            <person name="Ngai S.M."/>
            <person name="Chan T.F."/>
            <person name="Leung E.L."/>
            <person name="Liu L."/>
            <person name="Liu Z.G."/>
            <person name="Tsui S.K."/>
        </authorList>
    </citation>
    <scope>NUCLEOTIDE SEQUENCE [LARGE SCALE GENOMIC DNA]</scope>
    <source>
        <strain evidence="1">Derp</strain>
    </source>
</reference>
<evidence type="ECO:0000313" key="1">
    <source>
        <dbReference type="EMBL" id="KAH9421521.1"/>
    </source>
</evidence>
<accession>A0ABQ8JFX0</accession>
<dbReference type="Proteomes" id="UP000887458">
    <property type="component" value="Unassembled WGS sequence"/>
</dbReference>
<sequence length="60" mass="6796">MAAHVLQSSNKFRNNYINVICCSEYEIINNFNKKKNPGLSSRIFSEHVLAGKQNASSIHE</sequence>
<comment type="caution">
    <text evidence="1">The sequence shown here is derived from an EMBL/GenBank/DDBJ whole genome shotgun (WGS) entry which is preliminary data.</text>
</comment>
<protein>
    <submittedName>
        <fullName evidence="1">Uncharacterized protein</fullName>
    </submittedName>
</protein>
<dbReference type="EMBL" id="NJHN03000040">
    <property type="protein sequence ID" value="KAH9421521.1"/>
    <property type="molecule type" value="Genomic_DNA"/>
</dbReference>
<organism evidence="1 2">
    <name type="scientific">Dermatophagoides pteronyssinus</name>
    <name type="common">European house dust mite</name>
    <dbReference type="NCBI Taxonomy" id="6956"/>
    <lineage>
        <taxon>Eukaryota</taxon>
        <taxon>Metazoa</taxon>
        <taxon>Ecdysozoa</taxon>
        <taxon>Arthropoda</taxon>
        <taxon>Chelicerata</taxon>
        <taxon>Arachnida</taxon>
        <taxon>Acari</taxon>
        <taxon>Acariformes</taxon>
        <taxon>Sarcoptiformes</taxon>
        <taxon>Astigmata</taxon>
        <taxon>Psoroptidia</taxon>
        <taxon>Analgoidea</taxon>
        <taxon>Pyroglyphidae</taxon>
        <taxon>Dermatophagoidinae</taxon>
        <taxon>Dermatophagoides</taxon>
    </lineage>
</organism>
<evidence type="ECO:0000313" key="2">
    <source>
        <dbReference type="Proteomes" id="UP000887458"/>
    </source>
</evidence>
<proteinExistence type="predicted"/>
<name>A0ABQ8JFX0_DERPT</name>
<keyword evidence="2" id="KW-1185">Reference proteome</keyword>
<gene>
    <name evidence="1" type="ORF">DERP_012254</name>
</gene>